<dbReference type="eggNOG" id="KOG1216">
    <property type="taxonomic scope" value="Eukaryota"/>
</dbReference>
<accession>A0A091D241</accession>
<keyword evidence="3" id="KW-1185">Reference proteome</keyword>
<evidence type="ECO:0000313" key="3">
    <source>
        <dbReference type="Proteomes" id="UP000028990"/>
    </source>
</evidence>
<proteinExistence type="predicted"/>
<name>A0A091D241_FUKDA</name>
<dbReference type="AlphaFoldDB" id="A0A091D241"/>
<sequence>MILVVDKWMGKASETLLPHIPCKHVSLTRVWGHTAGLLSSARKCIQVFSTSSQKKRNMTMSHAFYDEKGTPGKAAETTGAPRSSNTRTTVVLSRTPRISGTPHPGTSKETAETTTAPVIATTVPASTGPKESAGTGAQSGECWQHSLINNEGSFGDAEGVPSCGIGASFDDPSNPCVSYSCSSAGLITVIQDCPKQTWCAEVIGPRMAVTHIFHLCCHSQQTPSILMTHKGLL</sequence>
<evidence type="ECO:0000256" key="1">
    <source>
        <dbReference type="SAM" id="MobiDB-lite"/>
    </source>
</evidence>
<protein>
    <submittedName>
        <fullName evidence="2">Mucin-19</fullName>
    </submittedName>
</protein>
<organism evidence="2 3">
    <name type="scientific">Fukomys damarensis</name>
    <name type="common">Damaraland mole rat</name>
    <name type="synonym">Cryptomys damarensis</name>
    <dbReference type="NCBI Taxonomy" id="885580"/>
    <lineage>
        <taxon>Eukaryota</taxon>
        <taxon>Metazoa</taxon>
        <taxon>Chordata</taxon>
        <taxon>Craniata</taxon>
        <taxon>Vertebrata</taxon>
        <taxon>Euteleostomi</taxon>
        <taxon>Mammalia</taxon>
        <taxon>Eutheria</taxon>
        <taxon>Euarchontoglires</taxon>
        <taxon>Glires</taxon>
        <taxon>Rodentia</taxon>
        <taxon>Hystricomorpha</taxon>
        <taxon>Bathyergidae</taxon>
        <taxon>Fukomys</taxon>
    </lineage>
</organism>
<dbReference type="Proteomes" id="UP000028990">
    <property type="component" value="Unassembled WGS sequence"/>
</dbReference>
<feature type="region of interest" description="Disordered" evidence="1">
    <location>
        <begin position="65"/>
        <end position="90"/>
    </location>
</feature>
<dbReference type="EMBL" id="KN123229">
    <property type="protein sequence ID" value="KFO26159.1"/>
    <property type="molecule type" value="Genomic_DNA"/>
</dbReference>
<reference evidence="2 3" key="1">
    <citation type="submission" date="2013-11" db="EMBL/GenBank/DDBJ databases">
        <title>The Damaraland mole rat (Fukomys damarensis) genome and evolution of African mole rats.</title>
        <authorList>
            <person name="Gladyshev V.N."/>
            <person name="Fang X."/>
        </authorList>
    </citation>
    <scope>NUCLEOTIDE SEQUENCE [LARGE SCALE GENOMIC DNA]</scope>
    <source>
        <tissue evidence="2">Liver</tissue>
    </source>
</reference>
<evidence type="ECO:0000313" key="2">
    <source>
        <dbReference type="EMBL" id="KFO26159.1"/>
    </source>
</evidence>
<feature type="compositionally biased region" description="Polar residues" evidence="1">
    <location>
        <begin position="80"/>
        <end position="90"/>
    </location>
</feature>
<gene>
    <name evidence="2" type="ORF">H920_12464</name>
</gene>